<proteinExistence type="predicted"/>
<dbReference type="PROSITE" id="PS50893">
    <property type="entry name" value="ABC_TRANSPORTER_2"/>
    <property type="match status" value="1"/>
</dbReference>
<feature type="domain" description="ABC transporter" evidence="3">
    <location>
        <begin position="4"/>
        <end position="244"/>
    </location>
</feature>
<evidence type="ECO:0000256" key="1">
    <source>
        <dbReference type="ARBA" id="ARBA00022741"/>
    </source>
</evidence>
<organism evidence="4 5">
    <name type="scientific">Aquicella siphonis</name>
    <dbReference type="NCBI Taxonomy" id="254247"/>
    <lineage>
        <taxon>Bacteria</taxon>
        <taxon>Pseudomonadati</taxon>
        <taxon>Pseudomonadota</taxon>
        <taxon>Gammaproteobacteria</taxon>
        <taxon>Legionellales</taxon>
        <taxon>Coxiellaceae</taxon>
        <taxon>Aquicella</taxon>
    </lineage>
</organism>
<dbReference type="SMART" id="SM00382">
    <property type="entry name" value="AAA"/>
    <property type="match status" value="1"/>
</dbReference>
<evidence type="ECO:0000256" key="2">
    <source>
        <dbReference type="ARBA" id="ARBA00022840"/>
    </source>
</evidence>
<dbReference type="GO" id="GO:0016887">
    <property type="term" value="F:ATP hydrolysis activity"/>
    <property type="evidence" value="ECO:0007669"/>
    <property type="project" value="InterPro"/>
</dbReference>
<dbReference type="InterPro" id="IPR015854">
    <property type="entry name" value="ABC_transpr_LolD-like"/>
</dbReference>
<dbReference type="PANTHER" id="PTHR24220:SF692">
    <property type="entry name" value="ABC TRANSPORTER DOMAIN-CONTAINING PROTEIN"/>
    <property type="match status" value="1"/>
</dbReference>
<dbReference type="PANTHER" id="PTHR24220">
    <property type="entry name" value="IMPORT ATP-BINDING PROTEIN"/>
    <property type="match status" value="1"/>
</dbReference>
<evidence type="ECO:0000259" key="3">
    <source>
        <dbReference type="PROSITE" id="PS50893"/>
    </source>
</evidence>
<dbReference type="Proteomes" id="UP000324194">
    <property type="component" value="Chromosome 1"/>
</dbReference>
<dbReference type="GO" id="GO:0005886">
    <property type="term" value="C:plasma membrane"/>
    <property type="evidence" value="ECO:0007669"/>
    <property type="project" value="TreeGrafter"/>
</dbReference>
<name>A0A5E4PEH4_9COXI</name>
<dbReference type="Pfam" id="PF00005">
    <property type="entry name" value="ABC_tran"/>
    <property type="match status" value="1"/>
</dbReference>
<dbReference type="AlphaFoldDB" id="A0A5E4PEH4"/>
<keyword evidence="1" id="KW-0547">Nucleotide-binding</keyword>
<evidence type="ECO:0000313" key="4">
    <source>
        <dbReference type="EMBL" id="VVC74878.1"/>
    </source>
</evidence>
<dbReference type="EMBL" id="LR699119">
    <property type="protein sequence ID" value="VVC74878.1"/>
    <property type="molecule type" value="Genomic_DNA"/>
</dbReference>
<dbReference type="SUPFAM" id="SSF52540">
    <property type="entry name" value="P-loop containing nucleoside triphosphate hydrolases"/>
    <property type="match status" value="1"/>
</dbReference>
<accession>A0A5E4PEH4</accession>
<protein>
    <submittedName>
        <fullName evidence="4">Choline transport ATP-binding protein OpuBA</fullName>
    </submittedName>
</protein>
<dbReference type="Gene3D" id="3.40.50.300">
    <property type="entry name" value="P-loop containing nucleotide triphosphate hydrolases"/>
    <property type="match status" value="1"/>
</dbReference>
<dbReference type="InterPro" id="IPR027417">
    <property type="entry name" value="P-loop_NTPase"/>
</dbReference>
<dbReference type="InterPro" id="IPR003439">
    <property type="entry name" value="ABC_transporter-like_ATP-bd"/>
</dbReference>
<reference evidence="4 5" key="1">
    <citation type="submission" date="2019-08" db="EMBL/GenBank/DDBJ databases">
        <authorList>
            <person name="Guy L."/>
        </authorList>
    </citation>
    <scope>NUCLEOTIDE SEQUENCE [LARGE SCALE GENOMIC DNA]</scope>
    <source>
        <strain evidence="4 5">SGT-108</strain>
    </source>
</reference>
<keyword evidence="5" id="KW-1185">Reference proteome</keyword>
<dbReference type="KEGG" id="asip:AQUSIP_01520"/>
<sequence length="244" mass="27839">MTLLQINNVSMQFAGSGKPSLQHVSYQVASGDFVILLGSNGSGKSSLLKLLHREYISHTGSIELMGKPVTHYSEAEFRRHVAVLNQDCEEALFPSLTLYENYLLMSHRQSLFTRHRSERAFLMEALQEFNPNLSHKLDLPVSQLSGGEKQTLALAFCLLQPPKILLLDEHTSALDPKTSAQIMRLTQAMITQHHMTCILTTHDLDIAMQYGNRILMLNEGRIQHMFDEQEKCRLTKEDLIRHYY</sequence>
<evidence type="ECO:0000313" key="5">
    <source>
        <dbReference type="Proteomes" id="UP000324194"/>
    </source>
</evidence>
<dbReference type="OrthoDB" id="9776369at2"/>
<keyword evidence="2 4" id="KW-0067">ATP-binding</keyword>
<dbReference type="GO" id="GO:0005524">
    <property type="term" value="F:ATP binding"/>
    <property type="evidence" value="ECO:0007669"/>
    <property type="project" value="UniProtKB-KW"/>
</dbReference>
<dbReference type="RefSeq" id="WP_148337681.1">
    <property type="nucleotide sequence ID" value="NZ_LR699119.1"/>
</dbReference>
<gene>
    <name evidence="4" type="primary">opuBA</name>
    <name evidence="4" type="ORF">AQUSIP_01520</name>
</gene>
<dbReference type="InterPro" id="IPR003593">
    <property type="entry name" value="AAA+_ATPase"/>
</dbReference>
<dbReference type="GO" id="GO:0022857">
    <property type="term" value="F:transmembrane transporter activity"/>
    <property type="evidence" value="ECO:0007669"/>
    <property type="project" value="TreeGrafter"/>
</dbReference>